<dbReference type="PANTHER" id="PTHR42760:SF133">
    <property type="entry name" value="3-OXOACYL-[ACYL-CARRIER-PROTEIN] REDUCTASE"/>
    <property type="match status" value="1"/>
</dbReference>
<proteinExistence type="inferred from homology"/>
<organism evidence="3 4">
    <name type="scientific">Leifsonia kafniensis</name>
    <dbReference type="NCBI Taxonomy" id="475957"/>
    <lineage>
        <taxon>Bacteria</taxon>
        <taxon>Bacillati</taxon>
        <taxon>Actinomycetota</taxon>
        <taxon>Actinomycetes</taxon>
        <taxon>Micrococcales</taxon>
        <taxon>Microbacteriaceae</taxon>
        <taxon>Leifsonia</taxon>
    </lineage>
</organism>
<dbReference type="PRINTS" id="PR00081">
    <property type="entry name" value="GDHRDH"/>
</dbReference>
<dbReference type="Proteomes" id="UP001501803">
    <property type="component" value="Unassembled WGS sequence"/>
</dbReference>
<comment type="similarity">
    <text evidence="1">Belongs to the short-chain dehydrogenases/reductases (SDR) family.</text>
</comment>
<accession>A0ABP7KGJ7</accession>
<dbReference type="Pfam" id="PF13561">
    <property type="entry name" value="adh_short_C2"/>
    <property type="match status" value="1"/>
</dbReference>
<evidence type="ECO:0000313" key="4">
    <source>
        <dbReference type="Proteomes" id="UP001501803"/>
    </source>
</evidence>
<gene>
    <name evidence="3" type="ORF">GCM10022381_19150</name>
</gene>
<dbReference type="PANTHER" id="PTHR42760">
    <property type="entry name" value="SHORT-CHAIN DEHYDROGENASES/REDUCTASES FAMILY MEMBER"/>
    <property type="match status" value="1"/>
</dbReference>
<dbReference type="InterPro" id="IPR002347">
    <property type="entry name" value="SDR_fam"/>
</dbReference>
<dbReference type="EMBL" id="BAABCN010000004">
    <property type="protein sequence ID" value="GAA3876764.1"/>
    <property type="molecule type" value="Genomic_DNA"/>
</dbReference>
<reference evidence="4" key="1">
    <citation type="journal article" date="2019" name="Int. J. Syst. Evol. Microbiol.">
        <title>The Global Catalogue of Microorganisms (GCM) 10K type strain sequencing project: providing services to taxonomists for standard genome sequencing and annotation.</title>
        <authorList>
            <consortium name="The Broad Institute Genomics Platform"/>
            <consortium name="The Broad Institute Genome Sequencing Center for Infectious Disease"/>
            <person name="Wu L."/>
            <person name="Ma J."/>
        </authorList>
    </citation>
    <scope>NUCLEOTIDE SEQUENCE [LARGE SCALE GENOMIC DNA]</scope>
    <source>
        <strain evidence="4">JCM 17021</strain>
    </source>
</reference>
<comment type="caution">
    <text evidence="3">The sequence shown here is derived from an EMBL/GenBank/DDBJ whole genome shotgun (WGS) entry which is preliminary data.</text>
</comment>
<keyword evidence="4" id="KW-1185">Reference proteome</keyword>
<evidence type="ECO:0000313" key="3">
    <source>
        <dbReference type="EMBL" id="GAA3876764.1"/>
    </source>
</evidence>
<dbReference type="SUPFAM" id="SSF51735">
    <property type="entry name" value="NAD(P)-binding Rossmann-fold domains"/>
    <property type="match status" value="1"/>
</dbReference>
<keyword evidence="2" id="KW-0560">Oxidoreductase</keyword>
<sequence>MLPEPLTAPVAGTIAGPLTGKVALVTGASQGIGAAIAQALADAGAHVVLAARGEAALARQVGLIEAGGGSAVAIPVDVTSEDSVRDLFDAIRSRFGRLDAAVNNAAGGGLPPTPLAGWPVESFDSAIAVNLRGTFLCLKYEVGLMLENGAGAIVNLSSTAGEQGVAGLTGYVASKFGVGVLTRVAALDYAEFGIRVNAIAPGPILTDRLAAAGPAAQAGAAKAVPLGRVGRADEVAAAAVWLCSDASSFVTGTVLAVDGGRLAGVPAFTVPQQPTRRD</sequence>
<dbReference type="PROSITE" id="PS00061">
    <property type="entry name" value="ADH_SHORT"/>
    <property type="match status" value="1"/>
</dbReference>
<dbReference type="PRINTS" id="PR00080">
    <property type="entry name" value="SDRFAMILY"/>
</dbReference>
<dbReference type="InterPro" id="IPR036291">
    <property type="entry name" value="NAD(P)-bd_dom_sf"/>
</dbReference>
<dbReference type="CDD" id="cd05233">
    <property type="entry name" value="SDR_c"/>
    <property type="match status" value="1"/>
</dbReference>
<evidence type="ECO:0000256" key="2">
    <source>
        <dbReference type="ARBA" id="ARBA00023002"/>
    </source>
</evidence>
<dbReference type="Gene3D" id="3.40.50.720">
    <property type="entry name" value="NAD(P)-binding Rossmann-like Domain"/>
    <property type="match status" value="1"/>
</dbReference>
<evidence type="ECO:0000256" key="1">
    <source>
        <dbReference type="ARBA" id="ARBA00006484"/>
    </source>
</evidence>
<name>A0ABP7KGJ7_9MICO</name>
<protein>
    <submittedName>
        <fullName evidence="3">SDR family oxidoreductase</fullName>
    </submittedName>
</protein>
<dbReference type="InterPro" id="IPR020904">
    <property type="entry name" value="Sc_DH/Rdtase_CS"/>
</dbReference>